<evidence type="ECO:0000256" key="7">
    <source>
        <dbReference type="RuleBase" id="RU361279"/>
    </source>
</evidence>
<dbReference type="NCBIfam" id="TIGR02727">
    <property type="entry name" value="MTHFS_bact"/>
    <property type="match status" value="1"/>
</dbReference>
<dbReference type="EMBL" id="GL433841">
    <property type="protein sequence ID" value="EFN56489.1"/>
    <property type="molecule type" value="Genomic_DNA"/>
</dbReference>
<reference evidence="8 9" key="1">
    <citation type="journal article" date="2010" name="Plant Cell">
        <title>The Chlorella variabilis NC64A genome reveals adaptation to photosymbiosis, coevolution with viruses, and cryptic sex.</title>
        <authorList>
            <person name="Blanc G."/>
            <person name="Duncan G."/>
            <person name="Agarkova I."/>
            <person name="Borodovsky M."/>
            <person name="Gurnon J."/>
            <person name="Kuo A."/>
            <person name="Lindquist E."/>
            <person name="Lucas S."/>
            <person name="Pangilinan J."/>
            <person name="Polle J."/>
            <person name="Salamov A."/>
            <person name="Terry A."/>
            <person name="Yamada T."/>
            <person name="Dunigan D.D."/>
            <person name="Grigoriev I.V."/>
            <person name="Claverie J.M."/>
            <person name="Van Etten J.L."/>
        </authorList>
    </citation>
    <scope>NUCLEOTIDE SEQUENCE [LARGE SCALE GENOMIC DNA]</scope>
    <source>
        <strain evidence="8 9">NC64A</strain>
    </source>
</reference>
<comment type="similarity">
    <text evidence="1 7">Belongs to the 5-formyltetrahydrofolate cyclo-ligase family.</text>
</comment>
<dbReference type="InterPro" id="IPR002698">
    <property type="entry name" value="FTHF_cligase"/>
</dbReference>
<evidence type="ECO:0000256" key="1">
    <source>
        <dbReference type="ARBA" id="ARBA00010638"/>
    </source>
</evidence>
<evidence type="ECO:0000313" key="9">
    <source>
        <dbReference type="Proteomes" id="UP000008141"/>
    </source>
</evidence>
<dbReference type="FunCoup" id="E1ZBU4">
    <property type="interactions" value="860"/>
</dbReference>
<comment type="catalytic activity">
    <reaction evidence="4 7">
        <text>(6S)-5-formyl-5,6,7,8-tetrahydrofolate + ATP = (6R)-5,10-methenyltetrahydrofolate + ADP + phosphate</text>
        <dbReference type="Rhea" id="RHEA:10488"/>
        <dbReference type="ChEBI" id="CHEBI:30616"/>
        <dbReference type="ChEBI" id="CHEBI:43474"/>
        <dbReference type="ChEBI" id="CHEBI:57455"/>
        <dbReference type="ChEBI" id="CHEBI:57457"/>
        <dbReference type="ChEBI" id="CHEBI:456216"/>
        <dbReference type="EC" id="6.3.3.2"/>
    </reaction>
</comment>
<dbReference type="PIRSF" id="PIRSF006806">
    <property type="entry name" value="FTHF_cligase"/>
    <property type="match status" value="1"/>
</dbReference>
<proteinExistence type="inferred from homology"/>
<name>E1ZBU4_CHLVA</name>
<dbReference type="OrthoDB" id="2015992at2759"/>
<dbReference type="PANTHER" id="PTHR23407">
    <property type="entry name" value="ATPASE INHIBITOR/5-FORMYLTETRAHYDROFOLATE CYCLO-LIGASE"/>
    <property type="match status" value="1"/>
</dbReference>
<evidence type="ECO:0000256" key="4">
    <source>
        <dbReference type="ARBA" id="ARBA00036539"/>
    </source>
</evidence>
<evidence type="ECO:0000256" key="3">
    <source>
        <dbReference type="ARBA" id="ARBA00022840"/>
    </source>
</evidence>
<protein>
    <recommendedName>
        <fullName evidence="5 7">5-formyltetrahydrofolate cyclo-ligase</fullName>
        <ecNumber evidence="5 7">6.3.3.2</ecNumber>
    </recommendedName>
</protein>
<dbReference type="PANTHER" id="PTHR23407:SF1">
    <property type="entry name" value="5-FORMYLTETRAHYDROFOLATE CYCLO-LIGASE"/>
    <property type="match status" value="1"/>
</dbReference>
<dbReference type="EC" id="6.3.3.2" evidence="5 7"/>
<accession>E1ZBU4</accession>
<feature type="binding site" evidence="6">
    <location>
        <begin position="153"/>
        <end position="161"/>
    </location>
    <ligand>
        <name>ATP</name>
        <dbReference type="ChEBI" id="CHEBI:30616"/>
    </ligand>
</feature>
<keyword evidence="7" id="KW-0479">Metal-binding</keyword>
<dbReference type="GO" id="GO:0005524">
    <property type="term" value="F:ATP binding"/>
    <property type="evidence" value="ECO:0007669"/>
    <property type="project" value="UniProtKB-KW"/>
</dbReference>
<keyword evidence="7" id="KW-0460">Magnesium</keyword>
<evidence type="ECO:0000256" key="6">
    <source>
        <dbReference type="PIRSR" id="PIRSR006806-1"/>
    </source>
</evidence>
<dbReference type="GO" id="GO:0046872">
    <property type="term" value="F:metal ion binding"/>
    <property type="evidence" value="ECO:0007669"/>
    <property type="project" value="UniProtKB-KW"/>
</dbReference>
<evidence type="ECO:0000256" key="2">
    <source>
        <dbReference type="ARBA" id="ARBA00022741"/>
    </source>
</evidence>
<dbReference type="GO" id="GO:0035999">
    <property type="term" value="P:tetrahydrofolate interconversion"/>
    <property type="evidence" value="ECO:0007669"/>
    <property type="project" value="TreeGrafter"/>
</dbReference>
<dbReference type="InParanoid" id="E1ZBU4"/>
<keyword evidence="2 6" id="KW-0547">Nucleotide-binding</keyword>
<keyword evidence="3 6" id="KW-0067">ATP-binding</keyword>
<gene>
    <name evidence="8" type="ORF">CHLNCDRAFT_144075</name>
</gene>
<dbReference type="OMA" id="DKWGIPT"/>
<dbReference type="AlphaFoldDB" id="E1ZBU4"/>
<dbReference type="InterPro" id="IPR024185">
    <property type="entry name" value="FTHF_cligase-like_sf"/>
</dbReference>
<dbReference type="RefSeq" id="XP_005848591.1">
    <property type="nucleotide sequence ID" value="XM_005848529.1"/>
</dbReference>
<organism evidence="9">
    <name type="scientific">Chlorella variabilis</name>
    <name type="common">Green alga</name>
    <dbReference type="NCBI Taxonomy" id="554065"/>
    <lineage>
        <taxon>Eukaryota</taxon>
        <taxon>Viridiplantae</taxon>
        <taxon>Chlorophyta</taxon>
        <taxon>core chlorophytes</taxon>
        <taxon>Trebouxiophyceae</taxon>
        <taxon>Chlorellales</taxon>
        <taxon>Chlorellaceae</taxon>
        <taxon>Chlorella clade</taxon>
        <taxon>Chlorella</taxon>
    </lineage>
</organism>
<feature type="binding site" evidence="6">
    <location>
        <position position="66"/>
    </location>
    <ligand>
        <name>substrate</name>
    </ligand>
</feature>
<dbReference type="Proteomes" id="UP000008141">
    <property type="component" value="Unassembled WGS sequence"/>
</dbReference>
<feature type="binding site" evidence="6">
    <location>
        <begin position="13"/>
        <end position="17"/>
    </location>
    <ligand>
        <name>ATP</name>
        <dbReference type="ChEBI" id="CHEBI:30616"/>
    </ligand>
</feature>
<dbReference type="GO" id="GO:0030272">
    <property type="term" value="F:5-formyltetrahydrofolate cyclo-ligase activity"/>
    <property type="evidence" value="ECO:0007669"/>
    <property type="project" value="UniProtKB-EC"/>
</dbReference>
<dbReference type="Pfam" id="PF01812">
    <property type="entry name" value="5-FTHF_cyc-lig"/>
    <property type="match status" value="1"/>
</dbReference>
<dbReference type="Gene3D" id="3.40.50.10420">
    <property type="entry name" value="NagB/RpiA/CoA transferase-like"/>
    <property type="match status" value="1"/>
</dbReference>
<sequence>MASAATAELGVDKRRVREQVKKALRQLSAEQMAEESRLIAARMLASAAFRDSPHAIIYVHCAKLREVDTTAILEAAMAEHKRLYVPRVQDKEANMHFLHLDGWGALQEVPPFGIREPRPTYDDGRERQDVLLVDEPLELIVMPGLAFDRSGRRLGRGGGYYDKFIYSAQDRAAARGWAPPLLVALSFRSQLVERVPVEPHDVGVDAIVTPDDVIACTPAGAAALPASSVS</sequence>
<keyword evidence="9" id="KW-1185">Reference proteome</keyword>
<evidence type="ECO:0000256" key="5">
    <source>
        <dbReference type="ARBA" id="ARBA00038966"/>
    </source>
</evidence>
<dbReference type="GeneID" id="17355992"/>
<evidence type="ECO:0000313" key="8">
    <source>
        <dbReference type="EMBL" id="EFN56489.1"/>
    </source>
</evidence>
<dbReference type="eggNOG" id="KOG3093">
    <property type="taxonomic scope" value="Eukaryota"/>
</dbReference>
<comment type="cofactor">
    <cofactor evidence="7">
        <name>Mg(2+)</name>
        <dbReference type="ChEBI" id="CHEBI:18420"/>
    </cofactor>
</comment>
<dbReference type="KEGG" id="cvr:CHLNCDRAFT_144075"/>
<dbReference type="InterPro" id="IPR037171">
    <property type="entry name" value="NagB/RpiA_transferase-like"/>
</dbReference>
<dbReference type="STRING" id="554065.E1ZBU4"/>
<feature type="binding site" evidence="6">
    <location>
        <position position="59"/>
    </location>
    <ligand>
        <name>substrate</name>
    </ligand>
</feature>
<dbReference type="SUPFAM" id="SSF100950">
    <property type="entry name" value="NagB/RpiA/CoA transferase-like"/>
    <property type="match status" value="1"/>
</dbReference>
<dbReference type="GO" id="GO:0009396">
    <property type="term" value="P:folic acid-containing compound biosynthetic process"/>
    <property type="evidence" value="ECO:0007669"/>
    <property type="project" value="TreeGrafter"/>
</dbReference>
<dbReference type="GO" id="GO:0005739">
    <property type="term" value="C:mitochondrion"/>
    <property type="evidence" value="ECO:0007669"/>
    <property type="project" value="TreeGrafter"/>
</dbReference>